<name>A0ABQ5FXM3_9ASTR</name>
<evidence type="ECO:0000256" key="1">
    <source>
        <dbReference type="SAM" id="Phobius"/>
    </source>
</evidence>
<evidence type="ECO:0000313" key="3">
    <source>
        <dbReference type="Proteomes" id="UP001151760"/>
    </source>
</evidence>
<protein>
    <submittedName>
        <fullName evidence="2">Uncharacterized protein</fullName>
    </submittedName>
</protein>
<keyword evidence="1" id="KW-1133">Transmembrane helix</keyword>
<feature type="transmembrane region" description="Helical" evidence="1">
    <location>
        <begin position="20"/>
        <end position="40"/>
    </location>
</feature>
<dbReference type="Proteomes" id="UP001151760">
    <property type="component" value="Unassembled WGS sequence"/>
</dbReference>
<gene>
    <name evidence="2" type="ORF">Tco_1019108</name>
</gene>
<organism evidence="2 3">
    <name type="scientific">Tanacetum coccineum</name>
    <dbReference type="NCBI Taxonomy" id="301880"/>
    <lineage>
        <taxon>Eukaryota</taxon>
        <taxon>Viridiplantae</taxon>
        <taxon>Streptophyta</taxon>
        <taxon>Embryophyta</taxon>
        <taxon>Tracheophyta</taxon>
        <taxon>Spermatophyta</taxon>
        <taxon>Magnoliopsida</taxon>
        <taxon>eudicotyledons</taxon>
        <taxon>Gunneridae</taxon>
        <taxon>Pentapetalae</taxon>
        <taxon>asterids</taxon>
        <taxon>campanulids</taxon>
        <taxon>Asterales</taxon>
        <taxon>Asteraceae</taxon>
        <taxon>Asteroideae</taxon>
        <taxon>Anthemideae</taxon>
        <taxon>Anthemidinae</taxon>
        <taxon>Tanacetum</taxon>
    </lineage>
</organism>
<accession>A0ABQ5FXM3</accession>
<comment type="caution">
    <text evidence="2">The sequence shown here is derived from an EMBL/GenBank/DDBJ whole genome shotgun (WGS) entry which is preliminary data.</text>
</comment>
<sequence>MGWVAEPRGDDVDEDGVSGVMILMVAVVVGGDCSGAWRCVGWRWWPIRAAVAEVCPDGRRRRQKWRRGRMKCVGG</sequence>
<proteinExistence type="predicted"/>
<keyword evidence="1" id="KW-0812">Transmembrane</keyword>
<keyword evidence="3" id="KW-1185">Reference proteome</keyword>
<reference evidence="2" key="2">
    <citation type="submission" date="2022-01" db="EMBL/GenBank/DDBJ databases">
        <authorList>
            <person name="Yamashiro T."/>
            <person name="Shiraishi A."/>
            <person name="Satake H."/>
            <person name="Nakayama K."/>
        </authorList>
    </citation>
    <scope>NUCLEOTIDE SEQUENCE</scope>
</reference>
<dbReference type="EMBL" id="BQNB010017826">
    <property type="protein sequence ID" value="GJT67628.1"/>
    <property type="molecule type" value="Genomic_DNA"/>
</dbReference>
<reference evidence="2" key="1">
    <citation type="journal article" date="2022" name="Int. J. Mol. Sci.">
        <title>Draft Genome of Tanacetum Coccineum: Genomic Comparison of Closely Related Tanacetum-Family Plants.</title>
        <authorList>
            <person name="Yamashiro T."/>
            <person name="Shiraishi A."/>
            <person name="Nakayama K."/>
            <person name="Satake H."/>
        </authorList>
    </citation>
    <scope>NUCLEOTIDE SEQUENCE</scope>
</reference>
<evidence type="ECO:0000313" key="2">
    <source>
        <dbReference type="EMBL" id="GJT67628.1"/>
    </source>
</evidence>
<keyword evidence="1" id="KW-0472">Membrane</keyword>